<dbReference type="CDD" id="cd00593">
    <property type="entry name" value="RIBOc"/>
    <property type="match status" value="1"/>
</dbReference>
<dbReference type="Proteomes" id="UP001142393">
    <property type="component" value="Unassembled WGS sequence"/>
</dbReference>
<dbReference type="InterPro" id="IPR014720">
    <property type="entry name" value="dsRBD_dom"/>
</dbReference>
<evidence type="ECO:0000256" key="2">
    <source>
        <dbReference type="PROSITE-ProRule" id="PRU00266"/>
    </source>
</evidence>
<dbReference type="Gene3D" id="3.30.160.20">
    <property type="match status" value="1"/>
</dbReference>
<dbReference type="PROSITE" id="PS50142">
    <property type="entry name" value="RNASE_3_2"/>
    <property type="match status" value="1"/>
</dbReference>
<keyword evidence="7" id="KW-1185">Reference proteome</keyword>
<sequence length="326" mass="36130">MSSTALKRTWSRTSPGNQGTSGEQETTSHLGVPLPKINGETLLQVLTHRSLRRPDDASENFDNERLSELGARVLDTAITTTLFHRRPVLSGLEMLVQRKRILSEENLDSWVSMYSLREKVRCTREVVSTLKSPEETRILFNSYVGGLYKEQGLEAVQRWLDGLTYDDTAIKPSVTTKVSPTSMQFLSTNSTAGPPPYINNAPPQKKAKADPSIFIAAQPLPSSSQFFMPPTVFPTQQTQYNVSKPFANPLSPAQPDLPFLPLFNQTATKRRVAVDYPANCSGPPHAPKWIIQCKVNGILKGTGTGKSKQEAKELAARNAWYNLGWS</sequence>
<evidence type="ECO:0000313" key="7">
    <source>
        <dbReference type="Proteomes" id="UP001142393"/>
    </source>
</evidence>
<dbReference type="EMBL" id="JANVFU010000001">
    <property type="protein sequence ID" value="KAJ3750611.1"/>
    <property type="molecule type" value="Genomic_DNA"/>
</dbReference>
<dbReference type="Gene3D" id="1.10.1520.10">
    <property type="entry name" value="Ribonuclease III domain"/>
    <property type="match status" value="1"/>
</dbReference>
<comment type="caution">
    <text evidence="6">The sequence shown here is derived from an EMBL/GenBank/DDBJ whole genome shotgun (WGS) entry which is preliminary data.</text>
</comment>
<dbReference type="SMART" id="SM00535">
    <property type="entry name" value="RIBOc"/>
    <property type="match status" value="1"/>
</dbReference>
<dbReference type="SMART" id="SM00358">
    <property type="entry name" value="DSRM"/>
    <property type="match status" value="1"/>
</dbReference>
<evidence type="ECO:0000259" key="4">
    <source>
        <dbReference type="PROSITE" id="PS50137"/>
    </source>
</evidence>
<organism evidence="6 7">
    <name type="scientific">Lentinula detonsa</name>
    <dbReference type="NCBI Taxonomy" id="2804962"/>
    <lineage>
        <taxon>Eukaryota</taxon>
        <taxon>Fungi</taxon>
        <taxon>Dikarya</taxon>
        <taxon>Basidiomycota</taxon>
        <taxon>Agaricomycotina</taxon>
        <taxon>Agaricomycetes</taxon>
        <taxon>Agaricomycetidae</taxon>
        <taxon>Agaricales</taxon>
        <taxon>Marasmiineae</taxon>
        <taxon>Omphalotaceae</taxon>
        <taxon>Lentinula</taxon>
    </lineage>
</organism>
<dbReference type="InterPro" id="IPR000999">
    <property type="entry name" value="RNase_III_dom"/>
</dbReference>
<protein>
    <submittedName>
        <fullName evidence="6">Uncharacterized protein</fullName>
    </submittedName>
</protein>
<dbReference type="Pfam" id="PF14622">
    <property type="entry name" value="Ribonucleas_3_3"/>
    <property type="match status" value="1"/>
</dbReference>
<dbReference type="GO" id="GO:0006396">
    <property type="term" value="P:RNA processing"/>
    <property type="evidence" value="ECO:0007669"/>
    <property type="project" value="InterPro"/>
</dbReference>
<evidence type="ECO:0000256" key="1">
    <source>
        <dbReference type="ARBA" id="ARBA00022884"/>
    </source>
</evidence>
<evidence type="ECO:0000256" key="3">
    <source>
        <dbReference type="SAM" id="MobiDB-lite"/>
    </source>
</evidence>
<dbReference type="Pfam" id="PF00035">
    <property type="entry name" value="dsrm"/>
    <property type="match status" value="1"/>
</dbReference>
<dbReference type="GO" id="GO:0003723">
    <property type="term" value="F:RNA binding"/>
    <property type="evidence" value="ECO:0007669"/>
    <property type="project" value="UniProtKB-UniRule"/>
</dbReference>
<dbReference type="SUPFAM" id="SSF69065">
    <property type="entry name" value="RNase III domain-like"/>
    <property type="match status" value="1"/>
</dbReference>
<accession>A0A9W8PBD3</accession>
<reference evidence="6 7" key="1">
    <citation type="journal article" date="2023" name="Proc. Natl. Acad. Sci. U.S.A.">
        <title>A global phylogenomic analysis of the shiitake genus Lentinula.</title>
        <authorList>
            <person name="Sierra-Patev S."/>
            <person name="Min B."/>
            <person name="Naranjo-Ortiz M."/>
            <person name="Looney B."/>
            <person name="Konkel Z."/>
            <person name="Slot J.C."/>
            <person name="Sakamoto Y."/>
            <person name="Steenwyk J.L."/>
            <person name="Rokas A."/>
            <person name="Carro J."/>
            <person name="Camarero S."/>
            <person name="Ferreira P."/>
            <person name="Molpeceres G."/>
            <person name="Ruiz-Duenas F.J."/>
            <person name="Serrano A."/>
            <person name="Henrissat B."/>
            <person name="Drula E."/>
            <person name="Hughes K.W."/>
            <person name="Mata J.L."/>
            <person name="Ishikawa N.K."/>
            <person name="Vargas-Isla R."/>
            <person name="Ushijima S."/>
            <person name="Smith C.A."/>
            <person name="Donoghue J."/>
            <person name="Ahrendt S."/>
            <person name="Andreopoulos W."/>
            <person name="He G."/>
            <person name="LaButti K."/>
            <person name="Lipzen A."/>
            <person name="Ng V."/>
            <person name="Riley R."/>
            <person name="Sandor L."/>
            <person name="Barry K."/>
            <person name="Martinez A.T."/>
            <person name="Xiao Y."/>
            <person name="Gibbons J.G."/>
            <person name="Terashima K."/>
            <person name="Grigoriev I.V."/>
            <person name="Hibbett D."/>
        </authorList>
    </citation>
    <scope>NUCLEOTIDE SEQUENCE [LARGE SCALE GENOMIC DNA]</scope>
    <source>
        <strain evidence="6 7">TFB7810</strain>
    </source>
</reference>
<evidence type="ECO:0000313" key="6">
    <source>
        <dbReference type="EMBL" id="KAJ3750611.1"/>
    </source>
</evidence>
<feature type="domain" description="DRBM" evidence="4">
    <location>
        <begin position="258"/>
        <end position="325"/>
    </location>
</feature>
<feature type="domain" description="RNase III" evidence="5">
    <location>
        <begin position="23"/>
        <end position="152"/>
    </location>
</feature>
<dbReference type="AlphaFoldDB" id="A0A9W8PBD3"/>
<dbReference type="PROSITE" id="PS50137">
    <property type="entry name" value="DS_RBD"/>
    <property type="match status" value="1"/>
</dbReference>
<proteinExistence type="predicted"/>
<dbReference type="GO" id="GO:0004525">
    <property type="term" value="F:ribonuclease III activity"/>
    <property type="evidence" value="ECO:0007669"/>
    <property type="project" value="InterPro"/>
</dbReference>
<feature type="compositionally biased region" description="Polar residues" evidence="3">
    <location>
        <begin position="1"/>
        <end position="29"/>
    </location>
</feature>
<dbReference type="InterPro" id="IPR036389">
    <property type="entry name" value="RNase_III_sf"/>
</dbReference>
<feature type="region of interest" description="Disordered" evidence="3">
    <location>
        <begin position="1"/>
        <end position="34"/>
    </location>
</feature>
<evidence type="ECO:0000259" key="5">
    <source>
        <dbReference type="PROSITE" id="PS50142"/>
    </source>
</evidence>
<name>A0A9W8PBD3_9AGAR</name>
<gene>
    <name evidence="6" type="ORF">DFH05DRAFT_1385351</name>
</gene>
<keyword evidence="1 2" id="KW-0694">RNA-binding</keyword>
<dbReference type="SUPFAM" id="SSF54768">
    <property type="entry name" value="dsRNA-binding domain-like"/>
    <property type="match status" value="1"/>
</dbReference>